<evidence type="ECO:0000256" key="2">
    <source>
        <dbReference type="ARBA" id="ARBA00022490"/>
    </source>
</evidence>
<dbReference type="GO" id="GO:0051010">
    <property type="term" value="F:microtubule plus-end binding"/>
    <property type="evidence" value="ECO:0007669"/>
    <property type="project" value="InterPro"/>
</dbReference>
<feature type="domain" description="TOG" evidence="6">
    <location>
        <begin position="269"/>
        <end position="504"/>
    </location>
</feature>
<dbReference type="GO" id="GO:1990498">
    <property type="term" value="C:mitotic spindle microtubule"/>
    <property type="evidence" value="ECO:0007669"/>
    <property type="project" value="UniProtKB-ARBA"/>
</dbReference>
<dbReference type="GO" id="GO:0061863">
    <property type="term" value="F:microtubule plus end polymerase"/>
    <property type="evidence" value="ECO:0007669"/>
    <property type="project" value="InterPro"/>
</dbReference>
<dbReference type="FunFam" id="1.25.10.10:FF:000019">
    <property type="entry name" value="Cytoskeleton-associated protein 5"/>
    <property type="match status" value="1"/>
</dbReference>
<feature type="compositionally biased region" description="Low complexity" evidence="5">
    <location>
        <begin position="592"/>
        <end position="606"/>
    </location>
</feature>
<evidence type="ECO:0000256" key="1">
    <source>
        <dbReference type="ARBA" id="ARBA00004317"/>
    </source>
</evidence>
<dbReference type="OrthoDB" id="205662at2759"/>
<evidence type="ECO:0000313" key="7">
    <source>
        <dbReference type="EMBL" id="KAF2400844.1"/>
    </source>
</evidence>
<dbReference type="Gene3D" id="1.25.10.10">
    <property type="entry name" value="Leucine-rich Repeat Variant"/>
    <property type="match status" value="2"/>
</dbReference>
<feature type="compositionally biased region" description="Low complexity" evidence="5">
    <location>
        <begin position="836"/>
        <end position="845"/>
    </location>
</feature>
<dbReference type="Proteomes" id="UP000799640">
    <property type="component" value="Unassembled WGS sequence"/>
</dbReference>
<feature type="compositionally biased region" description="Gly residues" evidence="5">
    <location>
        <begin position="825"/>
        <end position="835"/>
    </location>
</feature>
<gene>
    <name evidence="7" type="ORF">EJ06DRAFT_529941</name>
</gene>
<dbReference type="GO" id="GO:0030951">
    <property type="term" value="P:establishment or maintenance of microtubule cytoskeleton polarity"/>
    <property type="evidence" value="ECO:0007669"/>
    <property type="project" value="InterPro"/>
</dbReference>
<keyword evidence="2" id="KW-0963">Cytoplasm</keyword>
<feature type="compositionally biased region" description="Low complexity" evidence="5">
    <location>
        <begin position="529"/>
        <end position="539"/>
    </location>
</feature>
<dbReference type="GO" id="GO:0046785">
    <property type="term" value="P:microtubule polymerization"/>
    <property type="evidence" value="ECO:0007669"/>
    <property type="project" value="InterPro"/>
</dbReference>
<keyword evidence="3" id="KW-0206">Cytoskeleton</keyword>
<feature type="coiled-coil region" evidence="4">
    <location>
        <begin position="656"/>
        <end position="753"/>
    </location>
</feature>
<sequence>MAEQEEDFSSLPLPDRFAHKNWKVRKEAYETATKAFDIAASESDPTVRTFLQDPGLWKAAVADSNVAAQQEALGALCSFLQIAGIQGCTRTRNLTITSIVEKGLAATRPAAKQKALEALLLYIELDKADPIVEELLPLLSHKQPKIIAATLAALTAIYHAYGVKVVEPKPTIKLLPKMFGHADKNVRAEATNLTVEFYRWIKEAMKPLFWNDLKPVQQTDLEKLFEKVRDEAAPKQERLLRSQQAAKAAAPAEVEGEVEEEEEEEAEIDLEPEFEIVNVFPKIPKDFQERISSTKWKDRKEALDDLLVAINHPRIEEGQFDDILRALAKCMKDANIAVVTAAANSIELLAKGLRRGFARYRGTVMSPMMERLKEKKQTVTDAIGAALDAVFATTNLTDCLEEVLEFLKHKNPQVKLESTRFLIRALKTTRDVPEPPQVKSIAEASIKLLTDSQETQRSAGAEVLGTLWKIMGDRPMLAHLEGLDEIRKTKIKEFYEAAEVKAKFKPKVAPPPKPAPAANTKRMGMVGKKPAAGVKKAPPAAAPPPPVEEPPTPLAVRPSTRPGVSKLAGAKSGLTGPGGARPPALKRPLGTSSAAPSPARRVASPVEDAPPPPQPKLGLGPGRGLAGRPLGKPAATPMRADPDAVQYTASGLSGLSTAERAELEELRLEIERIRRENEGLRVEKSRLSSQIHELTNQNAQLIEDHTRDVLSIKAKETQLVRARSDAEEAQQMVSHQQREVDRLKRELSRQVRANSPPPMDLSEQIYQDERTAQAAAAAGHNGMAGYRSSRSFVTSPTASVEGKENMDHPVALRQKLRSPPLTGGSSAGFGYGGSGAPSSYAASSPRNSRFATPAEERSLPSAGAGAGQAGGAESWKRAAEVTQNLKARIEMMKAKQGLSRPH</sequence>
<dbReference type="GO" id="GO:0000022">
    <property type="term" value="P:mitotic spindle elongation"/>
    <property type="evidence" value="ECO:0007669"/>
    <property type="project" value="UniProtKB-ARBA"/>
</dbReference>
<name>A0A6G1HY28_9PEZI</name>
<keyword evidence="4" id="KW-0175">Coiled coil</keyword>
<evidence type="ECO:0000256" key="5">
    <source>
        <dbReference type="SAM" id="MobiDB-lite"/>
    </source>
</evidence>
<evidence type="ECO:0000313" key="8">
    <source>
        <dbReference type="Proteomes" id="UP000799640"/>
    </source>
</evidence>
<feature type="region of interest" description="Disordered" evidence="5">
    <location>
        <begin position="242"/>
        <end position="265"/>
    </location>
</feature>
<dbReference type="AlphaFoldDB" id="A0A6G1HY28"/>
<feature type="compositionally biased region" description="Acidic residues" evidence="5">
    <location>
        <begin position="254"/>
        <end position="265"/>
    </location>
</feature>
<dbReference type="InterPro" id="IPR016024">
    <property type="entry name" value="ARM-type_fold"/>
</dbReference>
<dbReference type="Pfam" id="PF21042">
    <property type="entry name" value="Stu2_CTS"/>
    <property type="match status" value="1"/>
</dbReference>
<feature type="region of interest" description="Disordered" evidence="5">
    <location>
        <begin position="529"/>
        <end position="641"/>
    </location>
</feature>
<evidence type="ECO:0000256" key="4">
    <source>
        <dbReference type="SAM" id="Coils"/>
    </source>
</evidence>
<reference evidence="7" key="1">
    <citation type="journal article" date="2020" name="Stud. Mycol.">
        <title>101 Dothideomycetes genomes: a test case for predicting lifestyles and emergence of pathogens.</title>
        <authorList>
            <person name="Haridas S."/>
            <person name="Albert R."/>
            <person name="Binder M."/>
            <person name="Bloem J."/>
            <person name="Labutti K."/>
            <person name="Salamov A."/>
            <person name="Andreopoulos B."/>
            <person name="Baker S."/>
            <person name="Barry K."/>
            <person name="Bills G."/>
            <person name="Bluhm B."/>
            <person name="Cannon C."/>
            <person name="Castanera R."/>
            <person name="Culley D."/>
            <person name="Daum C."/>
            <person name="Ezra D."/>
            <person name="Gonzalez J."/>
            <person name="Henrissat B."/>
            <person name="Kuo A."/>
            <person name="Liang C."/>
            <person name="Lipzen A."/>
            <person name="Lutzoni F."/>
            <person name="Magnuson J."/>
            <person name="Mondo S."/>
            <person name="Nolan M."/>
            <person name="Ohm R."/>
            <person name="Pangilinan J."/>
            <person name="Park H.-J."/>
            <person name="Ramirez L."/>
            <person name="Alfaro M."/>
            <person name="Sun H."/>
            <person name="Tritt A."/>
            <person name="Yoshinaga Y."/>
            <person name="Zwiers L.-H."/>
            <person name="Turgeon B."/>
            <person name="Goodwin S."/>
            <person name="Spatafora J."/>
            <person name="Crous P."/>
            <person name="Grigoriev I."/>
        </authorList>
    </citation>
    <scope>NUCLEOTIDE SEQUENCE</scope>
    <source>
        <strain evidence="7">CBS 262.69</strain>
    </source>
</reference>
<dbReference type="GO" id="GO:0044732">
    <property type="term" value="C:mitotic spindle pole body"/>
    <property type="evidence" value="ECO:0007669"/>
    <property type="project" value="UniProtKB-ARBA"/>
</dbReference>
<protein>
    <submittedName>
        <fullName evidence="7">ARM repeat-containing protein</fullName>
    </submittedName>
</protein>
<dbReference type="InterPro" id="IPR045110">
    <property type="entry name" value="XMAP215"/>
</dbReference>
<dbReference type="PANTHER" id="PTHR12609">
    <property type="entry name" value="MICROTUBULE ASSOCIATED PROTEIN XMAP215"/>
    <property type="match status" value="1"/>
</dbReference>
<dbReference type="InterPro" id="IPR048492">
    <property type="entry name" value="Stu2_CTS"/>
</dbReference>
<feature type="compositionally biased region" description="Pro residues" evidence="5">
    <location>
        <begin position="540"/>
        <end position="553"/>
    </location>
</feature>
<feature type="domain" description="TOG" evidence="6">
    <location>
        <begin position="1"/>
        <end position="234"/>
    </location>
</feature>
<dbReference type="GO" id="GO:0099070">
    <property type="term" value="C:static microtubule bundle"/>
    <property type="evidence" value="ECO:0007669"/>
    <property type="project" value="UniProtKB-ARBA"/>
</dbReference>
<dbReference type="GO" id="GO:0000776">
    <property type="term" value="C:kinetochore"/>
    <property type="evidence" value="ECO:0007669"/>
    <property type="project" value="UniProtKB-ARBA"/>
</dbReference>
<dbReference type="FunFam" id="1.25.10.10:FF:000282">
    <property type="entry name" value="Spindle pole body component"/>
    <property type="match status" value="1"/>
</dbReference>
<feature type="compositionally biased region" description="Polar residues" evidence="5">
    <location>
        <begin position="788"/>
        <end position="798"/>
    </location>
</feature>
<evidence type="ECO:0000256" key="3">
    <source>
        <dbReference type="ARBA" id="ARBA00023212"/>
    </source>
</evidence>
<dbReference type="GO" id="GO:0005881">
    <property type="term" value="C:cytoplasmic microtubule"/>
    <property type="evidence" value="ECO:0007669"/>
    <property type="project" value="UniProtKB-ARBA"/>
</dbReference>
<organism evidence="7 8">
    <name type="scientific">Trichodelitschia bisporula</name>
    <dbReference type="NCBI Taxonomy" id="703511"/>
    <lineage>
        <taxon>Eukaryota</taxon>
        <taxon>Fungi</taxon>
        <taxon>Dikarya</taxon>
        <taxon>Ascomycota</taxon>
        <taxon>Pezizomycotina</taxon>
        <taxon>Dothideomycetes</taxon>
        <taxon>Dothideomycetes incertae sedis</taxon>
        <taxon>Phaeotrichales</taxon>
        <taxon>Phaeotrichaceae</taxon>
        <taxon>Trichodelitschia</taxon>
    </lineage>
</organism>
<proteinExistence type="predicted"/>
<dbReference type="SUPFAM" id="SSF48371">
    <property type="entry name" value="ARM repeat"/>
    <property type="match status" value="1"/>
</dbReference>
<dbReference type="Pfam" id="PF21041">
    <property type="entry name" value="XMAP215_CLASP_TOG"/>
    <property type="match status" value="2"/>
</dbReference>
<accession>A0A6G1HY28</accession>
<dbReference type="GO" id="GO:0051315">
    <property type="term" value="P:attachment of mitotic spindle microtubules to kinetochore"/>
    <property type="evidence" value="ECO:0007669"/>
    <property type="project" value="UniProtKB-ARBA"/>
</dbReference>
<dbReference type="EMBL" id="ML996694">
    <property type="protein sequence ID" value="KAF2400844.1"/>
    <property type="molecule type" value="Genomic_DNA"/>
</dbReference>
<comment type="subcellular location">
    <subcellularLocation>
        <location evidence="1">Cytoplasm</location>
        <location evidence="1">Cytoskeleton</location>
        <location evidence="1">Microtubule organizing center</location>
        <location evidence="1">Spindle pole body</location>
    </subcellularLocation>
</comment>
<dbReference type="InterPro" id="IPR034085">
    <property type="entry name" value="TOG"/>
</dbReference>
<feature type="compositionally biased region" description="Low complexity" evidence="5">
    <location>
        <begin position="774"/>
        <end position="785"/>
    </location>
</feature>
<keyword evidence="8" id="KW-1185">Reference proteome</keyword>
<dbReference type="InterPro" id="IPR048491">
    <property type="entry name" value="XMAP215_CLASP_TOG"/>
</dbReference>
<dbReference type="InterPro" id="IPR011989">
    <property type="entry name" value="ARM-like"/>
</dbReference>
<dbReference type="GO" id="GO:1990571">
    <property type="term" value="P:meiotic centromere clustering"/>
    <property type="evidence" value="ECO:0007669"/>
    <property type="project" value="UniProtKB-ARBA"/>
</dbReference>
<feature type="region of interest" description="Disordered" evidence="5">
    <location>
        <begin position="774"/>
        <end position="879"/>
    </location>
</feature>
<dbReference type="SMART" id="SM01349">
    <property type="entry name" value="TOG"/>
    <property type="match status" value="2"/>
</dbReference>
<evidence type="ECO:0000259" key="6">
    <source>
        <dbReference type="SMART" id="SM01349"/>
    </source>
</evidence>